<evidence type="ECO:0000313" key="7">
    <source>
        <dbReference type="EMBL" id="KAK2164643.1"/>
    </source>
</evidence>
<dbReference type="PANTHER" id="PTHR31017:SF2">
    <property type="entry name" value="DENN DOMAIN-CONTAINING PROTEIN 11"/>
    <property type="match status" value="1"/>
</dbReference>
<feature type="compositionally biased region" description="Polar residues" evidence="5">
    <location>
        <begin position="226"/>
        <end position="238"/>
    </location>
</feature>
<name>A0AAD9K483_9ANNE</name>
<evidence type="ECO:0000256" key="3">
    <source>
        <dbReference type="ARBA" id="ARBA00022658"/>
    </source>
</evidence>
<dbReference type="GO" id="GO:0005737">
    <property type="term" value="C:cytoplasm"/>
    <property type="evidence" value="ECO:0007669"/>
    <property type="project" value="TreeGrafter"/>
</dbReference>
<proteinExistence type="inferred from homology"/>
<gene>
    <name evidence="7" type="ORF">LSH36_61g11025</name>
</gene>
<evidence type="ECO:0000256" key="5">
    <source>
        <dbReference type="SAM" id="MobiDB-lite"/>
    </source>
</evidence>
<keyword evidence="8" id="KW-1185">Reference proteome</keyword>
<feature type="region of interest" description="Disordered" evidence="5">
    <location>
        <begin position="218"/>
        <end position="241"/>
    </location>
</feature>
<feature type="domain" description="UDENN" evidence="6">
    <location>
        <begin position="1"/>
        <end position="473"/>
    </location>
</feature>
<dbReference type="Pfam" id="PF09804">
    <property type="entry name" value="DENND11"/>
    <property type="match status" value="1"/>
</dbReference>
<reference evidence="7" key="1">
    <citation type="journal article" date="2023" name="Mol. Biol. Evol.">
        <title>Third-Generation Sequencing Reveals the Adaptive Role of the Epigenome in Three Deep-Sea Polychaetes.</title>
        <authorList>
            <person name="Perez M."/>
            <person name="Aroh O."/>
            <person name="Sun Y."/>
            <person name="Lan Y."/>
            <person name="Juniper S.K."/>
            <person name="Young C.R."/>
            <person name="Angers B."/>
            <person name="Qian P.Y."/>
        </authorList>
    </citation>
    <scope>NUCLEOTIDE SEQUENCE</scope>
    <source>
        <strain evidence="7">P08H-3</strain>
    </source>
</reference>
<evidence type="ECO:0000259" key="6">
    <source>
        <dbReference type="PROSITE" id="PS50211"/>
    </source>
</evidence>
<dbReference type="InterPro" id="IPR051731">
    <property type="entry name" value="DENND11/AVL9_GEFs"/>
</dbReference>
<dbReference type="AlphaFoldDB" id="A0AAD9K483"/>
<dbReference type="GO" id="GO:0005085">
    <property type="term" value="F:guanyl-nucleotide exchange factor activity"/>
    <property type="evidence" value="ECO:0007669"/>
    <property type="project" value="UniProtKB-KW"/>
</dbReference>
<dbReference type="InterPro" id="IPR018626">
    <property type="entry name" value="LCHN/Anr2"/>
</dbReference>
<dbReference type="EMBL" id="JAODUP010000061">
    <property type="protein sequence ID" value="KAK2164643.1"/>
    <property type="molecule type" value="Genomic_DNA"/>
</dbReference>
<evidence type="ECO:0000313" key="8">
    <source>
        <dbReference type="Proteomes" id="UP001208570"/>
    </source>
</evidence>
<comment type="similarity">
    <text evidence="1">Belongs to the DENND11 family.</text>
</comment>
<accession>A0AAD9K483</accession>
<dbReference type="Proteomes" id="UP001208570">
    <property type="component" value="Unassembled WGS sequence"/>
</dbReference>
<dbReference type="PROSITE" id="PS50211">
    <property type="entry name" value="DENN"/>
    <property type="match status" value="1"/>
</dbReference>
<evidence type="ECO:0000256" key="1">
    <source>
        <dbReference type="ARBA" id="ARBA00007629"/>
    </source>
</evidence>
<sequence length="473" mass="53563">MAAEEEREPLLVNAQPDSIEVVEPTPRQKVQELYESKDVLGKHSPYRGNAADGSTINIITPSRSFQNLSVPDHIVAIFVVAFDTKAGNVIEWCAPDDADLEGVEFKAMASGSHTLQKDFVYFRKGNLFGLSCFENMPVESEIERGARMKSVGILSTSYTLLYRHMQFLETQVRHLLEPEHEITGTGMPSGEYQRHQLETPGRYGQLKAFWEDKKGTLLPSGDSRHSLGTSSPASTPSDGTMPEMKITHPAGCFSQFIKFFGINIFTLWKYALLGKRILFFSPPPIGVVCYRVYCACCLANHSMRHSLCSQELQPHFYVNVADIDSLESEVSYIACTTEKIFQTKTHLYDIYVDNQNVTTHIPALRELLKVSDADRDKYIKLNNQRSQEMFAREEGNETYMDEEELFTAFFTEQNNRLFQTLIDVSASMDRQLTSDHMKSMGLDPLGDRSFLMELVETYGIDVILMVDNPCCPR</sequence>
<evidence type="ECO:0000256" key="4">
    <source>
        <dbReference type="ARBA" id="ARBA00033400"/>
    </source>
</evidence>
<dbReference type="PANTHER" id="PTHR31017">
    <property type="entry name" value="LATE SECRETORY PATHWAY PROTEIN AVL9-RELATED"/>
    <property type="match status" value="1"/>
</dbReference>
<organism evidence="7 8">
    <name type="scientific">Paralvinella palmiformis</name>
    <dbReference type="NCBI Taxonomy" id="53620"/>
    <lineage>
        <taxon>Eukaryota</taxon>
        <taxon>Metazoa</taxon>
        <taxon>Spiralia</taxon>
        <taxon>Lophotrochozoa</taxon>
        <taxon>Annelida</taxon>
        <taxon>Polychaeta</taxon>
        <taxon>Sedentaria</taxon>
        <taxon>Canalipalpata</taxon>
        <taxon>Terebellida</taxon>
        <taxon>Terebelliformia</taxon>
        <taxon>Alvinellidae</taxon>
        <taxon>Paralvinella</taxon>
    </lineage>
</organism>
<comment type="caution">
    <text evidence="7">The sequence shown here is derived from an EMBL/GenBank/DDBJ whole genome shotgun (WGS) entry which is preliminary data.</text>
</comment>
<keyword evidence="3" id="KW-0344">Guanine-nucleotide releasing factor</keyword>
<protein>
    <recommendedName>
        <fullName evidence="2">DENN domain-containing protein 11</fullName>
    </recommendedName>
    <alternativeName>
        <fullName evidence="4">Protein LCHN</fullName>
    </alternativeName>
</protein>
<dbReference type="InterPro" id="IPR037516">
    <property type="entry name" value="Tripartite_DENN"/>
</dbReference>
<evidence type="ECO:0000256" key="2">
    <source>
        <dbReference type="ARBA" id="ARBA00015743"/>
    </source>
</evidence>